<dbReference type="VEuPathDB" id="TrichDB:TVAGG3_0274020"/>
<evidence type="ECO:0000256" key="2">
    <source>
        <dbReference type="SAM" id="Phobius"/>
    </source>
</evidence>
<gene>
    <name evidence="3" type="ORF">TVAG_294690</name>
</gene>
<keyword evidence="4" id="KW-1185">Reference proteome</keyword>
<dbReference type="EMBL" id="DS113214">
    <property type="protein sequence ID" value="EAY18818.1"/>
    <property type="molecule type" value="Genomic_DNA"/>
</dbReference>
<dbReference type="InParanoid" id="A2DL27"/>
<name>A2DL27_TRIV3</name>
<proteinExistence type="predicted"/>
<accession>A2DL27</accession>
<keyword evidence="2" id="KW-0812">Transmembrane</keyword>
<dbReference type="SMR" id="A2DL27"/>
<dbReference type="OrthoDB" id="10646245at2759"/>
<dbReference type="RefSeq" id="XP_001579804.1">
    <property type="nucleotide sequence ID" value="XM_001579754.1"/>
</dbReference>
<feature type="compositionally biased region" description="Basic and acidic residues" evidence="1">
    <location>
        <begin position="238"/>
        <end position="252"/>
    </location>
</feature>
<reference evidence="3" key="2">
    <citation type="journal article" date="2007" name="Science">
        <title>Draft genome sequence of the sexually transmitted pathogen Trichomonas vaginalis.</title>
        <authorList>
            <person name="Carlton J.M."/>
            <person name="Hirt R.P."/>
            <person name="Silva J.C."/>
            <person name="Delcher A.L."/>
            <person name="Schatz M."/>
            <person name="Zhao Q."/>
            <person name="Wortman J.R."/>
            <person name="Bidwell S.L."/>
            <person name="Alsmark U.C.M."/>
            <person name="Besteiro S."/>
            <person name="Sicheritz-Ponten T."/>
            <person name="Noel C.J."/>
            <person name="Dacks J.B."/>
            <person name="Foster P.G."/>
            <person name="Simillion C."/>
            <person name="Van de Peer Y."/>
            <person name="Miranda-Saavedra D."/>
            <person name="Barton G.J."/>
            <person name="Westrop G.D."/>
            <person name="Mueller S."/>
            <person name="Dessi D."/>
            <person name="Fiori P.L."/>
            <person name="Ren Q."/>
            <person name="Paulsen I."/>
            <person name="Zhang H."/>
            <person name="Bastida-Corcuera F.D."/>
            <person name="Simoes-Barbosa A."/>
            <person name="Brown M.T."/>
            <person name="Hayes R.D."/>
            <person name="Mukherjee M."/>
            <person name="Okumura C.Y."/>
            <person name="Schneider R."/>
            <person name="Smith A.J."/>
            <person name="Vanacova S."/>
            <person name="Villalvazo M."/>
            <person name="Haas B.J."/>
            <person name="Pertea M."/>
            <person name="Feldblyum T.V."/>
            <person name="Utterback T.R."/>
            <person name="Shu C.L."/>
            <person name="Osoegawa K."/>
            <person name="de Jong P.J."/>
            <person name="Hrdy I."/>
            <person name="Horvathova L."/>
            <person name="Zubacova Z."/>
            <person name="Dolezal P."/>
            <person name="Malik S.B."/>
            <person name="Logsdon J.M. Jr."/>
            <person name="Henze K."/>
            <person name="Gupta A."/>
            <person name="Wang C.C."/>
            <person name="Dunne R.L."/>
            <person name="Upcroft J.A."/>
            <person name="Upcroft P."/>
            <person name="White O."/>
            <person name="Salzberg S.L."/>
            <person name="Tang P."/>
            <person name="Chiu C.-H."/>
            <person name="Lee Y.-S."/>
            <person name="Embley T.M."/>
            <person name="Coombs G.H."/>
            <person name="Mottram J.C."/>
            <person name="Tachezy J."/>
            <person name="Fraser-Liggett C.M."/>
            <person name="Johnson P.J."/>
        </authorList>
    </citation>
    <scope>NUCLEOTIDE SEQUENCE [LARGE SCALE GENOMIC DNA]</scope>
    <source>
        <strain evidence="3">G3</strain>
    </source>
</reference>
<feature type="region of interest" description="Disordered" evidence="1">
    <location>
        <begin position="224"/>
        <end position="252"/>
    </location>
</feature>
<feature type="transmembrane region" description="Helical" evidence="2">
    <location>
        <begin position="192"/>
        <end position="216"/>
    </location>
</feature>
<sequence>MDNGDKNKMVGHRQWVFSYDLGKAAFGGAYNSKSPGISASVAMKVSGMGIFPSEILPFVAYPPPGYFPAQFVYNRFSFWAHDISSGNNLELSVKINDSPQNISEIYYLGRGMMFVLADYGEFSADLPYYKIVNKRIDVHITDNATKTDYDYTIYPIDCSDKPMRTPVPTIEGDDYDKLDIGEAPKQKRQKKVAIGAGVGVSLVVIVIIILVLFIVFRHGCSHNHDNDETNNNNNNDNNDDHSESGENHLEDA</sequence>
<evidence type="ECO:0000256" key="1">
    <source>
        <dbReference type="SAM" id="MobiDB-lite"/>
    </source>
</evidence>
<keyword evidence="2" id="KW-1133">Transmembrane helix</keyword>
<keyword evidence="2" id="KW-0472">Membrane</keyword>
<evidence type="ECO:0000313" key="3">
    <source>
        <dbReference type="EMBL" id="EAY18818.1"/>
    </source>
</evidence>
<dbReference type="AlphaFoldDB" id="A2DL27"/>
<reference evidence="3" key="1">
    <citation type="submission" date="2006-10" db="EMBL/GenBank/DDBJ databases">
        <authorList>
            <person name="Amadeo P."/>
            <person name="Zhao Q."/>
            <person name="Wortman J."/>
            <person name="Fraser-Liggett C."/>
            <person name="Carlton J."/>
        </authorList>
    </citation>
    <scope>NUCLEOTIDE SEQUENCE</scope>
    <source>
        <strain evidence="3">G3</strain>
    </source>
</reference>
<dbReference type="VEuPathDB" id="TrichDB:TVAG_294690"/>
<dbReference type="KEGG" id="tva:5464337"/>
<dbReference type="Proteomes" id="UP000001542">
    <property type="component" value="Unassembled WGS sequence"/>
</dbReference>
<organism evidence="3 4">
    <name type="scientific">Trichomonas vaginalis (strain ATCC PRA-98 / G3)</name>
    <dbReference type="NCBI Taxonomy" id="412133"/>
    <lineage>
        <taxon>Eukaryota</taxon>
        <taxon>Metamonada</taxon>
        <taxon>Parabasalia</taxon>
        <taxon>Trichomonadida</taxon>
        <taxon>Trichomonadidae</taxon>
        <taxon>Trichomonas</taxon>
    </lineage>
</organism>
<protein>
    <submittedName>
        <fullName evidence="3">Uncharacterized protein</fullName>
    </submittedName>
</protein>
<evidence type="ECO:0000313" key="4">
    <source>
        <dbReference type="Proteomes" id="UP000001542"/>
    </source>
</evidence>